<keyword evidence="2" id="KW-1185">Reference proteome</keyword>
<dbReference type="Proteomes" id="UP000693970">
    <property type="component" value="Unassembled WGS sequence"/>
</dbReference>
<protein>
    <submittedName>
        <fullName evidence="1">Uncharacterized protein</fullName>
    </submittedName>
</protein>
<proteinExistence type="predicted"/>
<dbReference type="AlphaFoldDB" id="A0A9K3KYS1"/>
<name>A0A9K3KYS1_9STRA</name>
<evidence type="ECO:0000313" key="1">
    <source>
        <dbReference type="EMBL" id="KAG7351601.1"/>
    </source>
</evidence>
<reference evidence="1" key="2">
    <citation type="submission" date="2021-04" db="EMBL/GenBank/DDBJ databases">
        <authorList>
            <person name="Podell S."/>
        </authorList>
    </citation>
    <scope>NUCLEOTIDE SEQUENCE</scope>
    <source>
        <strain evidence="1">Hildebrandi</strain>
    </source>
</reference>
<reference evidence="1" key="1">
    <citation type="journal article" date="2021" name="Sci. Rep.">
        <title>Diploid genomic architecture of Nitzschia inconspicua, an elite biomass production diatom.</title>
        <authorList>
            <person name="Oliver A."/>
            <person name="Podell S."/>
            <person name="Pinowska A."/>
            <person name="Traller J.C."/>
            <person name="Smith S.R."/>
            <person name="McClure R."/>
            <person name="Beliaev A."/>
            <person name="Bohutskyi P."/>
            <person name="Hill E.A."/>
            <person name="Rabines A."/>
            <person name="Zheng H."/>
            <person name="Allen L.Z."/>
            <person name="Kuo A."/>
            <person name="Grigoriev I.V."/>
            <person name="Allen A.E."/>
            <person name="Hazlebeck D."/>
            <person name="Allen E.E."/>
        </authorList>
    </citation>
    <scope>NUCLEOTIDE SEQUENCE</scope>
    <source>
        <strain evidence="1">Hildebrandi</strain>
    </source>
</reference>
<gene>
    <name evidence="1" type="ORF">IV203_010961</name>
</gene>
<evidence type="ECO:0000313" key="2">
    <source>
        <dbReference type="Proteomes" id="UP000693970"/>
    </source>
</evidence>
<dbReference type="EMBL" id="JAGRRH010000018">
    <property type="protein sequence ID" value="KAG7351601.1"/>
    <property type="molecule type" value="Genomic_DNA"/>
</dbReference>
<sequence length="81" mass="8715">MAYDKTASVDSVPSSPVLIFRSSNIIGFHPANLLAPMTSSDKVRNTIDMIDAALRVVECDVLLTSPVRRRTAVTPSSGPEQ</sequence>
<comment type="caution">
    <text evidence="1">The sequence shown here is derived from an EMBL/GenBank/DDBJ whole genome shotgun (WGS) entry which is preliminary data.</text>
</comment>
<accession>A0A9K3KYS1</accession>
<organism evidence="1 2">
    <name type="scientific">Nitzschia inconspicua</name>
    <dbReference type="NCBI Taxonomy" id="303405"/>
    <lineage>
        <taxon>Eukaryota</taxon>
        <taxon>Sar</taxon>
        <taxon>Stramenopiles</taxon>
        <taxon>Ochrophyta</taxon>
        <taxon>Bacillariophyta</taxon>
        <taxon>Bacillariophyceae</taxon>
        <taxon>Bacillariophycidae</taxon>
        <taxon>Bacillariales</taxon>
        <taxon>Bacillariaceae</taxon>
        <taxon>Nitzschia</taxon>
    </lineage>
</organism>